<keyword evidence="6" id="KW-0472">Membrane</keyword>
<dbReference type="InterPro" id="IPR051474">
    <property type="entry name" value="Anti-sigma-K/W_factor"/>
</dbReference>
<evidence type="ECO:0000256" key="5">
    <source>
        <dbReference type="ARBA" id="ARBA00022989"/>
    </source>
</evidence>
<dbReference type="PANTHER" id="PTHR37461:SF1">
    <property type="entry name" value="ANTI-SIGMA-K FACTOR RSKA"/>
    <property type="match status" value="1"/>
</dbReference>
<dbReference type="InterPro" id="IPR041916">
    <property type="entry name" value="Anti_sigma_zinc_sf"/>
</dbReference>
<protein>
    <recommendedName>
        <fullName evidence="8">Regulator of SigK</fullName>
    </recommendedName>
    <alternativeName>
        <fullName evidence="7">Sigma-K anti-sigma factor RskA</fullName>
    </alternativeName>
</protein>
<evidence type="ECO:0000256" key="2">
    <source>
        <dbReference type="ARBA" id="ARBA00004236"/>
    </source>
</evidence>
<reference evidence="12" key="1">
    <citation type="journal article" date="2019" name="Int. J. Syst. Evol. Microbiol.">
        <title>The Global Catalogue of Microorganisms (GCM) 10K type strain sequencing project: providing services to taxonomists for standard genome sequencing and annotation.</title>
        <authorList>
            <consortium name="The Broad Institute Genomics Platform"/>
            <consortium name="The Broad Institute Genome Sequencing Center for Infectious Disease"/>
            <person name="Wu L."/>
            <person name="Ma J."/>
        </authorList>
    </citation>
    <scope>NUCLEOTIDE SEQUENCE [LARGE SCALE GENOMIC DNA]</scope>
    <source>
        <strain evidence="12">JCM 17924</strain>
    </source>
</reference>
<evidence type="ECO:0000259" key="10">
    <source>
        <dbReference type="Pfam" id="PF10099"/>
    </source>
</evidence>
<gene>
    <name evidence="11" type="ORF">GCM10023186_33770</name>
</gene>
<feature type="domain" description="Anti-sigma K factor RskA C-terminal" evidence="10">
    <location>
        <begin position="129"/>
        <end position="287"/>
    </location>
</feature>
<dbReference type="EMBL" id="BAABHA010000010">
    <property type="protein sequence ID" value="GAA4387783.1"/>
    <property type="molecule type" value="Genomic_DNA"/>
</dbReference>
<dbReference type="Pfam" id="PF10099">
    <property type="entry name" value="RskA_C"/>
    <property type="match status" value="1"/>
</dbReference>
<comment type="caution">
    <text evidence="11">The sequence shown here is derived from an EMBL/GenBank/DDBJ whole genome shotgun (WGS) entry which is preliminary data.</text>
</comment>
<evidence type="ECO:0000256" key="7">
    <source>
        <dbReference type="ARBA" id="ARBA00029829"/>
    </source>
</evidence>
<feature type="region of interest" description="Disordered" evidence="9">
    <location>
        <begin position="80"/>
        <end position="104"/>
    </location>
</feature>
<evidence type="ECO:0000256" key="1">
    <source>
        <dbReference type="ARBA" id="ARBA00004167"/>
    </source>
</evidence>
<dbReference type="Gene3D" id="1.10.10.1320">
    <property type="entry name" value="Anti-sigma factor, zinc-finger domain"/>
    <property type="match status" value="1"/>
</dbReference>
<accession>A0ABP8JB62</accession>
<dbReference type="InterPro" id="IPR018764">
    <property type="entry name" value="RskA_C"/>
</dbReference>
<dbReference type="RefSeq" id="WP_345226210.1">
    <property type="nucleotide sequence ID" value="NZ_BAABHA010000010.1"/>
</dbReference>
<evidence type="ECO:0000256" key="4">
    <source>
        <dbReference type="ARBA" id="ARBA00022692"/>
    </source>
</evidence>
<evidence type="ECO:0000256" key="9">
    <source>
        <dbReference type="SAM" id="MobiDB-lite"/>
    </source>
</evidence>
<keyword evidence="12" id="KW-1185">Reference proteome</keyword>
<dbReference type="PANTHER" id="PTHR37461">
    <property type="entry name" value="ANTI-SIGMA-K FACTOR RSKA"/>
    <property type="match status" value="1"/>
</dbReference>
<keyword evidence="4" id="KW-0812">Transmembrane</keyword>
<evidence type="ECO:0000313" key="11">
    <source>
        <dbReference type="EMBL" id="GAA4387783.1"/>
    </source>
</evidence>
<name>A0ABP8JB62_9BACT</name>
<organism evidence="11 12">
    <name type="scientific">Hymenobacter koreensis</name>
    <dbReference type="NCBI Taxonomy" id="1084523"/>
    <lineage>
        <taxon>Bacteria</taxon>
        <taxon>Pseudomonadati</taxon>
        <taxon>Bacteroidota</taxon>
        <taxon>Cytophagia</taxon>
        <taxon>Cytophagales</taxon>
        <taxon>Hymenobacteraceae</taxon>
        <taxon>Hymenobacter</taxon>
    </lineage>
</organism>
<evidence type="ECO:0000313" key="12">
    <source>
        <dbReference type="Proteomes" id="UP001500454"/>
    </source>
</evidence>
<keyword evidence="5" id="KW-1133">Transmembrane helix</keyword>
<proteinExistence type="predicted"/>
<comment type="subcellular location">
    <subcellularLocation>
        <location evidence="2">Cell membrane</location>
    </subcellularLocation>
    <subcellularLocation>
        <location evidence="1">Membrane</location>
        <topology evidence="1">Single-pass membrane protein</topology>
    </subcellularLocation>
</comment>
<evidence type="ECO:0000256" key="6">
    <source>
        <dbReference type="ARBA" id="ARBA00023136"/>
    </source>
</evidence>
<feature type="compositionally biased region" description="Low complexity" evidence="9">
    <location>
        <begin position="80"/>
        <end position="96"/>
    </location>
</feature>
<sequence>MNIDEYIESGQLELYVLQQLSPAEHAEAEQLAAQNPEVRAEIDRIRQTLEGYATAHAVQPPNAMRERVLAGWQQAIRTPQAQVTPQATAAPLTAAPAPEPQARPEAVVRPMPVAEPTVTSSGGWYRWLAAASVALLVLSAGANMIFYNRWRDAEANLLAVQNDQARVASTMQVMEKRLGARNQELAVLRNEQFAPVVLKGVAAAPGARARVLYNPSTQAVYLDVNNLPAAPAGKQYQLWALDKGKPVDAGMLATETAAGDSLQQMKNIASAQAFAITLEDAGGRPTPNLSALTVMGQI</sequence>
<dbReference type="Proteomes" id="UP001500454">
    <property type="component" value="Unassembled WGS sequence"/>
</dbReference>
<evidence type="ECO:0000256" key="8">
    <source>
        <dbReference type="ARBA" id="ARBA00030803"/>
    </source>
</evidence>
<evidence type="ECO:0000256" key="3">
    <source>
        <dbReference type="ARBA" id="ARBA00022475"/>
    </source>
</evidence>
<keyword evidence="3" id="KW-1003">Cell membrane</keyword>